<keyword evidence="2" id="KW-1185">Reference proteome</keyword>
<organism evidence="1 2">
    <name type="scientific">Nocardiopsis kunsanensis</name>
    <dbReference type="NCBI Taxonomy" id="141693"/>
    <lineage>
        <taxon>Bacteria</taxon>
        <taxon>Bacillati</taxon>
        <taxon>Actinomycetota</taxon>
        <taxon>Actinomycetes</taxon>
        <taxon>Streptosporangiales</taxon>
        <taxon>Nocardiopsidaceae</taxon>
        <taxon>Nocardiopsis</taxon>
    </lineage>
</organism>
<dbReference type="AlphaFoldDB" id="A0A918X6Y8"/>
<accession>A0A918X6Y8</accession>
<protein>
    <submittedName>
        <fullName evidence="1">Uncharacterized protein</fullName>
    </submittedName>
</protein>
<evidence type="ECO:0000313" key="1">
    <source>
        <dbReference type="EMBL" id="GHD15905.1"/>
    </source>
</evidence>
<sequence length="65" mass="6980">MKLLRSGTSSADSLTCRLQSRAKALARTPAPAFMVLAGHSVGQIPAARLHPRIYEEADMNDDGNN</sequence>
<dbReference type="Proteomes" id="UP000654947">
    <property type="component" value="Unassembled WGS sequence"/>
</dbReference>
<proteinExistence type="predicted"/>
<name>A0A918X6Y8_9ACTN</name>
<evidence type="ECO:0000313" key="2">
    <source>
        <dbReference type="Proteomes" id="UP000654947"/>
    </source>
</evidence>
<reference evidence="1 2" key="1">
    <citation type="journal article" date="2014" name="Int. J. Syst. Evol. Microbiol.">
        <title>Complete genome sequence of Corynebacterium casei LMG S-19264T (=DSM 44701T), isolated from a smear-ripened cheese.</title>
        <authorList>
            <consortium name="US DOE Joint Genome Institute (JGI-PGF)"/>
            <person name="Walter F."/>
            <person name="Albersmeier A."/>
            <person name="Kalinowski J."/>
            <person name="Ruckert C."/>
        </authorList>
    </citation>
    <scope>NUCLEOTIDE SEQUENCE [LARGE SCALE GENOMIC DNA]</scope>
    <source>
        <strain evidence="1 2">KCTC 19473</strain>
    </source>
</reference>
<dbReference type="EMBL" id="BMXL01000001">
    <property type="protein sequence ID" value="GHD15905.1"/>
    <property type="molecule type" value="Genomic_DNA"/>
</dbReference>
<gene>
    <name evidence="1" type="ORF">GCM10007147_03820</name>
</gene>
<comment type="caution">
    <text evidence="1">The sequence shown here is derived from an EMBL/GenBank/DDBJ whole genome shotgun (WGS) entry which is preliminary data.</text>
</comment>